<comment type="caution">
    <text evidence="3">The sequence shown here is derived from an EMBL/GenBank/DDBJ whole genome shotgun (WGS) entry which is preliminary data.</text>
</comment>
<proteinExistence type="predicted"/>
<sequence length="458" mass="48401">MPARLRWASALCAVLALALGGVLYATTTGARDTWDQITRHEAPQVTDAGALYQALTDLDAQAANQLMFGDDLRLTTNLATARQQYATDRTDADRDLQQATLDASGNAAAQTALAAILDGMGRYQDLAARALELDSHANATAGHPDPAALADYRQATDLMRQQLLPAAHSLVQANDQAFEQSYGDERRGLDTAGLWFALLGGGLLVAVVGTQIWLAVRFRRVVSPALAAAGVLVVVLLSTAGSFLGGEGQDLSTARKDAYDSVVALTQARAIVADSNAAESRYVLDVGRRAQYQADFVTDTDQVLSLDGAGLDTYDSALATAVARLKENPSDVGFGGEYGREFRNITFPGEREAATHTLLAFQAYQVDDRKIRALVTSGRLEDAIAYCTSLAPGGSNADFDAHDTALQSLIGINEKAYAAASATGAHRADSALWLQLGCVAGVLALVGLGAAPRLREFR</sequence>
<gene>
    <name evidence="3" type="ORF">DN069_32945</name>
</gene>
<dbReference type="AlphaFoldDB" id="A0A2X0IA59"/>
<accession>A0A2X0IA59</accession>
<keyword evidence="1" id="KW-0472">Membrane</keyword>
<feature type="signal peptide" evidence="2">
    <location>
        <begin position="1"/>
        <end position="25"/>
    </location>
</feature>
<keyword evidence="1" id="KW-1133">Transmembrane helix</keyword>
<feature type="transmembrane region" description="Helical" evidence="1">
    <location>
        <begin position="226"/>
        <end position="246"/>
    </location>
</feature>
<reference evidence="3 4" key="1">
    <citation type="submission" date="2018-06" db="EMBL/GenBank/DDBJ databases">
        <title>Streptacidiphilus pinicola sp. nov., isolated from pine grove soil.</title>
        <authorList>
            <person name="Roh S.G."/>
            <person name="Park S."/>
            <person name="Kim M.-K."/>
            <person name="Yun B.-R."/>
            <person name="Park J."/>
            <person name="Kim M.J."/>
            <person name="Kim Y.S."/>
            <person name="Kim S.B."/>
        </authorList>
    </citation>
    <scope>NUCLEOTIDE SEQUENCE [LARGE SCALE GENOMIC DNA]</scope>
    <source>
        <strain evidence="3 4">MMS16-CNU450</strain>
    </source>
</reference>
<evidence type="ECO:0000256" key="1">
    <source>
        <dbReference type="SAM" id="Phobius"/>
    </source>
</evidence>
<keyword evidence="1" id="KW-0812">Transmembrane</keyword>
<evidence type="ECO:0000313" key="3">
    <source>
        <dbReference type="EMBL" id="RAG81387.1"/>
    </source>
</evidence>
<feature type="chain" id="PRO_5038960873" description="Secreted protein" evidence="2">
    <location>
        <begin position="26"/>
        <end position="458"/>
    </location>
</feature>
<evidence type="ECO:0008006" key="5">
    <source>
        <dbReference type="Google" id="ProtNLM"/>
    </source>
</evidence>
<name>A0A2X0IA59_9ACTN</name>
<dbReference type="RefSeq" id="WP_111506917.1">
    <property type="nucleotide sequence ID" value="NZ_QKYN01000161.1"/>
</dbReference>
<keyword evidence="4" id="KW-1185">Reference proteome</keyword>
<organism evidence="3 4">
    <name type="scientific">Streptacidiphilus pinicola</name>
    <dbReference type="NCBI Taxonomy" id="2219663"/>
    <lineage>
        <taxon>Bacteria</taxon>
        <taxon>Bacillati</taxon>
        <taxon>Actinomycetota</taxon>
        <taxon>Actinomycetes</taxon>
        <taxon>Kitasatosporales</taxon>
        <taxon>Streptomycetaceae</taxon>
        <taxon>Streptacidiphilus</taxon>
    </lineage>
</organism>
<keyword evidence="2" id="KW-0732">Signal</keyword>
<dbReference type="EMBL" id="QKYN01000161">
    <property type="protein sequence ID" value="RAG81387.1"/>
    <property type="molecule type" value="Genomic_DNA"/>
</dbReference>
<dbReference type="OrthoDB" id="569023at2"/>
<evidence type="ECO:0000256" key="2">
    <source>
        <dbReference type="SAM" id="SignalP"/>
    </source>
</evidence>
<protein>
    <recommendedName>
        <fullName evidence="5">Secreted protein</fullName>
    </recommendedName>
</protein>
<feature type="transmembrane region" description="Helical" evidence="1">
    <location>
        <begin position="194"/>
        <end position="214"/>
    </location>
</feature>
<feature type="transmembrane region" description="Helical" evidence="1">
    <location>
        <begin position="432"/>
        <end position="451"/>
    </location>
</feature>
<evidence type="ECO:0000313" key="4">
    <source>
        <dbReference type="Proteomes" id="UP000248889"/>
    </source>
</evidence>
<dbReference type="Proteomes" id="UP000248889">
    <property type="component" value="Unassembled WGS sequence"/>
</dbReference>